<dbReference type="SUPFAM" id="SSF56601">
    <property type="entry name" value="beta-lactamase/transpeptidase-like"/>
    <property type="match status" value="1"/>
</dbReference>
<protein>
    <submittedName>
        <fullName evidence="2">CubicO group peptidase, beta-lactamase class C family</fullName>
    </submittedName>
</protein>
<dbReference type="STRING" id="927664.SAMN05421780_105244"/>
<evidence type="ECO:0000313" key="3">
    <source>
        <dbReference type="Proteomes" id="UP000199514"/>
    </source>
</evidence>
<feature type="domain" description="Beta-lactamase-related" evidence="1">
    <location>
        <begin position="27"/>
        <end position="326"/>
    </location>
</feature>
<dbReference type="PANTHER" id="PTHR46825:SF9">
    <property type="entry name" value="BETA-LACTAMASE-RELATED DOMAIN-CONTAINING PROTEIN"/>
    <property type="match status" value="1"/>
</dbReference>
<dbReference type="InterPro" id="IPR001466">
    <property type="entry name" value="Beta-lactam-related"/>
</dbReference>
<name>A0A1I1J861_9BACT</name>
<dbReference type="AlphaFoldDB" id="A0A1I1J861"/>
<dbReference type="Gene3D" id="3.40.710.10">
    <property type="entry name" value="DD-peptidase/beta-lactamase superfamily"/>
    <property type="match status" value="1"/>
</dbReference>
<evidence type="ECO:0000313" key="2">
    <source>
        <dbReference type="EMBL" id="SFC44809.1"/>
    </source>
</evidence>
<proteinExistence type="predicted"/>
<dbReference type="Proteomes" id="UP000199514">
    <property type="component" value="Unassembled WGS sequence"/>
</dbReference>
<dbReference type="Pfam" id="PF00144">
    <property type="entry name" value="Beta-lactamase"/>
    <property type="match status" value="1"/>
</dbReference>
<dbReference type="InterPro" id="IPR050491">
    <property type="entry name" value="AmpC-like"/>
</dbReference>
<keyword evidence="3" id="KW-1185">Reference proteome</keyword>
<accession>A0A1I1J861</accession>
<dbReference type="PANTHER" id="PTHR46825">
    <property type="entry name" value="D-ALANYL-D-ALANINE-CARBOXYPEPTIDASE/ENDOPEPTIDASE AMPH"/>
    <property type="match status" value="1"/>
</dbReference>
<dbReference type="OrthoDB" id="9793489at2"/>
<reference evidence="2 3" key="1">
    <citation type="submission" date="2016-10" db="EMBL/GenBank/DDBJ databases">
        <authorList>
            <person name="de Groot N.N."/>
        </authorList>
    </citation>
    <scope>NUCLEOTIDE SEQUENCE [LARGE SCALE GENOMIC DNA]</scope>
    <source>
        <strain evidence="2 3">DSM 6793</strain>
    </source>
</reference>
<dbReference type="InterPro" id="IPR012338">
    <property type="entry name" value="Beta-lactam/transpept-like"/>
</dbReference>
<dbReference type="EMBL" id="FOLE01000005">
    <property type="protein sequence ID" value="SFC44809.1"/>
    <property type="molecule type" value="Genomic_DNA"/>
</dbReference>
<sequence>MRIFFIFLLLPTVIFAQKNVSDNLEKYMQAQVDINNFSGTVLVTKKGSVLLKKSYGLADYEWNIKNTTDTKYSLASVSKQFTAVAILQLVNNNQLSLDDKLSKFFPTFPKGDSITIHTLLCHMSGLQMDFDELYLNNVSITQDSVLKYIAQKNLLFSPKTNTAYSNIGYYLLARIIEKISGQSYAKYLKTNIFEKVKMNNTGVITNDELINKRAKNYIFIDNKYIHNPYINWEYNIGHDGIYSTVDDLAIWDKALYGTNILATDMKKRMFTSYNDQHFGYGFMINPFYNQGHQLIAHDGGFFGAQTSFNRFTDDKLLVTVLSNNQSSSYMIAYGLSAIAFGKDVEIPYKHSQIKIDTAICNKYVGKYGQVEILQKDGKLYYNSKEIELIPESKTKFFRADNHDRTIEFIQDKSGKYNAIIFTKAGVKEVIKKNTE</sequence>
<gene>
    <name evidence="2" type="ORF">SAMN05421780_105244</name>
</gene>
<evidence type="ECO:0000259" key="1">
    <source>
        <dbReference type="Pfam" id="PF00144"/>
    </source>
</evidence>
<dbReference type="RefSeq" id="WP_091512044.1">
    <property type="nucleotide sequence ID" value="NZ_FOLE01000005.1"/>
</dbReference>
<organism evidence="2 3">
    <name type="scientific">Flexibacter flexilis DSM 6793</name>
    <dbReference type="NCBI Taxonomy" id="927664"/>
    <lineage>
        <taxon>Bacteria</taxon>
        <taxon>Pseudomonadati</taxon>
        <taxon>Bacteroidota</taxon>
        <taxon>Cytophagia</taxon>
        <taxon>Cytophagales</taxon>
        <taxon>Flexibacteraceae</taxon>
        <taxon>Flexibacter</taxon>
    </lineage>
</organism>